<gene>
    <name evidence="16" type="primary">fah</name>
    <name evidence="16" type="ORF">MIM_c16690</name>
</gene>
<evidence type="ECO:0000259" key="15">
    <source>
        <dbReference type="Pfam" id="PF09298"/>
    </source>
</evidence>
<proteinExistence type="predicted"/>
<dbReference type="InterPro" id="IPR036462">
    <property type="entry name" value="Fumarylacetoacetase_N_sf"/>
</dbReference>
<dbReference type="InterPro" id="IPR011234">
    <property type="entry name" value="Fumarylacetoacetase-like_C"/>
</dbReference>
<dbReference type="EC" id="3.7.1.2" evidence="4"/>
<evidence type="ECO:0000256" key="12">
    <source>
        <dbReference type="PIRSR" id="PIRSR605959-2"/>
    </source>
</evidence>
<evidence type="ECO:0000256" key="5">
    <source>
        <dbReference type="ARBA" id="ARBA00022723"/>
    </source>
</evidence>
<comment type="pathway">
    <text evidence="3">Amino-acid degradation; L-phenylalanine degradation; acetoacetate and fumarate from L-phenylalanine: step 6/6.</text>
</comment>
<dbReference type="KEGG" id="amim:MIM_c16690"/>
<dbReference type="GO" id="GO:0004334">
    <property type="term" value="F:fumarylacetoacetase activity"/>
    <property type="evidence" value="ECO:0007669"/>
    <property type="project" value="UniProtKB-EC"/>
</dbReference>
<evidence type="ECO:0000256" key="1">
    <source>
        <dbReference type="ARBA" id="ARBA00001913"/>
    </source>
</evidence>
<dbReference type="PANTHER" id="PTHR43069">
    <property type="entry name" value="FUMARYLACETOACETASE"/>
    <property type="match status" value="1"/>
</dbReference>
<dbReference type="Gene3D" id="3.90.850.10">
    <property type="entry name" value="Fumarylacetoacetase-like, C-terminal domain"/>
    <property type="match status" value="1"/>
</dbReference>
<dbReference type="InterPro" id="IPR005959">
    <property type="entry name" value="Fumarylacetoacetase"/>
</dbReference>
<dbReference type="EMBL" id="CP003915">
    <property type="protein sequence ID" value="AHG63752.1"/>
    <property type="molecule type" value="Genomic_DNA"/>
</dbReference>
<evidence type="ECO:0000256" key="2">
    <source>
        <dbReference type="ARBA" id="ARBA00001946"/>
    </source>
</evidence>
<feature type="active site" description="Proton acceptor" evidence="11">
    <location>
        <position position="199"/>
    </location>
</feature>
<feature type="binding site" evidence="12">
    <location>
        <position position="306"/>
    </location>
    <ligand>
        <name>substrate</name>
    </ligand>
</feature>
<dbReference type="Pfam" id="PF01557">
    <property type="entry name" value="FAA_hydrolase"/>
    <property type="match status" value="1"/>
</dbReference>
<dbReference type="GO" id="GO:1902000">
    <property type="term" value="P:homogentisate catabolic process"/>
    <property type="evidence" value="ECO:0007669"/>
    <property type="project" value="TreeGrafter"/>
</dbReference>
<evidence type="ECO:0000256" key="11">
    <source>
        <dbReference type="PIRSR" id="PIRSR605959-1"/>
    </source>
</evidence>
<keyword evidence="17" id="KW-1185">Reference proteome</keyword>
<dbReference type="Pfam" id="PF09298">
    <property type="entry name" value="FAA_hydrolase_N"/>
    <property type="match status" value="1"/>
</dbReference>
<feature type="binding site" evidence="12">
    <location>
        <position position="194"/>
    </location>
    <ligand>
        <name>substrate</name>
    </ligand>
</feature>
<evidence type="ECO:0000259" key="14">
    <source>
        <dbReference type="Pfam" id="PF01557"/>
    </source>
</evidence>
<feature type="binding site" evidence="12">
    <location>
        <position position="425"/>
    </location>
    <ligand>
        <name>substrate</name>
    </ligand>
</feature>
<evidence type="ECO:0000256" key="8">
    <source>
        <dbReference type="ARBA" id="ARBA00022842"/>
    </source>
</evidence>
<feature type="binding site" evidence="12">
    <location>
        <position position="310"/>
    </location>
    <ligand>
        <name>substrate</name>
    </ligand>
</feature>
<accession>W0PE59</accession>
<feature type="binding site" evidence="12">
    <location>
        <position position="208"/>
    </location>
    <ligand>
        <name>substrate</name>
    </ligand>
</feature>
<dbReference type="PANTHER" id="PTHR43069:SF2">
    <property type="entry name" value="FUMARYLACETOACETASE"/>
    <property type="match status" value="1"/>
</dbReference>
<dbReference type="InterPro" id="IPR015377">
    <property type="entry name" value="Fumarylacetoacetase_N"/>
</dbReference>
<dbReference type="UniPathway" id="UPA00139">
    <property type="reaction ID" value="UER00341"/>
</dbReference>
<evidence type="ECO:0000256" key="10">
    <source>
        <dbReference type="ARBA" id="ARBA00023232"/>
    </source>
</evidence>
<feature type="binding site" evidence="13">
    <location>
        <position position="192"/>
    </location>
    <ligand>
        <name>Ca(2+)</name>
        <dbReference type="ChEBI" id="CHEBI:29108"/>
    </ligand>
</feature>
<dbReference type="Gene3D" id="2.30.30.230">
    <property type="entry name" value="Fumarylacetoacetase, N-terminal domain"/>
    <property type="match status" value="1"/>
</dbReference>
<evidence type="ECO:0000256" key="6">
    <source>
        <dbReference type="ARBA" id="ARBA00022801"/>
    </source>
</evidence>
<evidence type="ECO:0000256" key="4">
    <source>
        <dbReference type="ARBA" id="ARBA00012094"/>
    </source>
</evidence>
<dbReference type="Proteomes" id="UP000019095">
    <property type="component" value="Chromosome"/>
</dbReference>
<feature type="binding site" evidence="13">
    <location>
        <position position="319"/>
    </location>
    <ligand>
        <name>Mg(2+)</name>
        <dbReference type="ChEBI" id="CHEBI:18420"/>
    </ligand>
</feature>
<keyword evidence="9" id="KW-0828">Tyrosine catabolism</keyword>
<dbReference type="InterPro" id="IPR036663">
    <property type="entry name" value="Fumarylacetoacetase_C_sf"/>
</dbReference>
<dbReference type="GO" id="GO:0046872">
    <property type="term" value="F:metal ion binding"/>
    <property type="evidence" value="ECO:0007669"/>
    <property type="project" value="UniProtKB-KW"/>
</dbReference>
<keyword evidence="5 13" id="KW-0479">Metal-binding</keyword>
<evidence type="ECO:0000313" key="17">
    <source>
        <dbReference type="Proteomes" id="UP000019095"/>
    </source>
</evidence>
<keyword evidence="6 16" id="KW-0378">Hydrolase</keyword>
<dbReference type="eggNOG" id="COG0179">
    <property type="taxonomic scope" value="Bacteria"/>
</dbReference>
<comment type="cofactor">
    <cofactor evidence="2 13">
        <name>Mg(2+)</name>
        <dbReference type="ChEBI" id="CHEBI:18420"/>
    </cofactor>
</comment>
<dbReference type="GO" id="GO:0006572">
    <property type="term" value="P:L-tyrosine catabolic process"/>
    <property type="evidence" value="ECO:0007669"/>
    <property type="project" value="UniProtKB-KW"/>
</dbReference>
<keyword evidence="7 13" id="KW-0106">Calcium</keyword>
<evidence type="ECO:0000256" key="9">
    <source>
        <dbReference type="ARBA" id="ARBA00022878"/>
    </source>
</evidence>
<feature type="domain" description="Fumarylacetoacetase N-terminal" evidence="15">
    <location>
        <begin position="83"/>
        <end position="184"/>
    </location>
</feature>
<name>W0PE59_ADVMD</name>
<dbReference type="AlphaFoldDB" id="W0PE59"/>
<protein>
    <recommendedName>
        <fullName evidence="4">fumarylacetoacetase</fullName>
        <ecNumber evidence="4">3.7.1.2</ecNumber>
    </recommendedName>
</protein>
<evidence type="ECO:0000256" key="13">
    <source>
        <dbReference type="PIRSR" id="PIRSR605959-3"/>
    </source>
</evidence>
<evidence type="ECO:0000313" key="16">
    <source>
        <dbReference type="EMBL" id="AHG63752.1"/>
    </source>
</evidence>
<organism evidence="16 17">
    <name type="scientific">Advenella mimigardefordensis (strain DSM 17166 / LMG 22922 / DPN7)</name>
    <dbReference type="NCBI Taxonomy" id="1247726"/>
    <lineage>
        <taxon>Bacteria</taxon>
        <taxon>Pseudomonadati</taxon>
        <taxon>Pseudomonadota</taxon>
        <taxon>Betaproteobacteria</taxon>
        <taxon>Burkholderiales</taxon>
        <taxon>Alcaligenaceae</taxon>
    </lineage>
</organism>
<dbReference type="PATRIC" id="fig|1247726.3.peg.1837"/>
<dbReference type="SUPFAM" id="SSF56529">
    <property type="entry name" value="FAH"/>
    <property type="match status" value="1"/>
</dbReference>
<dbReference type="SUPFAM" id="SSF63433">
    <property type="entry name" value="Fumarylacetoacetate hydrolase, FAH, N-terminal domain"/>
    <property type="match status" value="1"/>
</dbReference>
<evidence type="ECO:0000256" key="7">
    <source>
        <dbReference type="ARBA" id="ARBA00022837"/>
    </source>
</evidence>
<feature type="binding site" evidence="13">
    <location>
        <position position="265"/>
    </location>
    <ligand>
        <name>Ca(2+)</name>
        <dbReference type="ChEBI" id="CHEBI:29108"/>
    </ligand>
</feature>
<dbReference type="HOGENOM" id="CLU_026207_2_0_4"/>
<feature type="binding site" evidence="13">
    <location>
        <position position="323"/>
    </location>
    <ligand>
        <name>Mg(2+)</name>
        <dbReference type="ChEBI" id="CHEBI:18420"/>
    </ligand>
</feature>
<dbReference type="GO" id="GO:0006559">
    <property type="term" value="P:L-phenylalanine catabolic process"/>
    <property type="evidence" value="ECO:0007669"/>
    <property type="project" value="UniProtKB-UniPathway"/>
</dbReference>
<feature type="domain" description="Fumarylacetoacetase-like C-terminal" evidence="14">
    <location>
        <begin position="196"/>
        <end position="465"/>
    </location>
</feature>
<comment type="cofactor">
    <cofactor evidence="1 13">
        <name>Ca(2+)</name>
        <dbReference type="ChEBI" id="CHEBI:29108"/>
    </cofactor>
</comment>
<dbReference type="NCBIfam" id="TIGR01266">
    <property type="entry name" value="fum_ac_acetase"/>
    <property type="match status" value="1"/>
</dbReference>
<dbReference type="STRING" id="1247726.MIM_c16690"/>
<evidence type="ECO:0000256" key="3">
    <source>
        <dbReference type="ARBA" id="ARBA00004782"/>
    </source>
</evidence>
<keyword evidence="10" id="KW-0585">Phenylalanine catabolism</keyword>
<keyword evidence="8 13" id="KW-0460">Magnesium</keyword>
<feature type="binding site" evidence="13">
    <location>
        <position position="299"/>
    </location>
    <ligand>
        <name>Ca(2+)</name>
        <dbReference type="ChEBI" id="CHEBI:29108"/>
    </ligand>
</feature>
<sequence length="502" mass="55504">MQSCADVPCHCRAAINHLWHAQVAASRLRDSANVAQRQYWVHFSTGIFIVNYKMMITLNATHQADLTSWVDSANTTGNGFPIQNLPFASFRRRGSGEAFRPGVGIGNQIVDLSRLYDLNLFTDKAQQALEACQGIQLNGLMALGQPYWSALRLALSEALRSGSPHEDAIRPLLVAQDEAEFITPARIGDYTDFYISVHHATSIGKQFRPDNPLLPNYKWVPIGYHGRASSIGVSGQAFPRPVGQTKPQNEGDAPEFGPCKRLDYELELGIFVGQSNEQGQRVDIEQAEKHIFGLCILNDWSARDLQAWEYQPLGPFLSKNFASTISPWVITMEALEPFRTAFAHPATDPQPLPYLHSQANAEGGAYDIDLEVQITTQQSRDSGQQPFTLASSNFKDAYWTAAQLIAHHTVNGCNLQPGDMLGTGTLSGPDAAQAGSLLELAAAGKKPIVLPWGESRSFLEDGDEIIMKAVCKKRRLPRHFLWISIGYGAQSQFQGRVRQRKE</sequence>
<reference evidence="16 17" key="1">
    <citation type="journal article" date="2014" name="Microbiology">
        <title>Unravelling the complete genome sequence of Advenella mimigardefordensis strain DPN7T and novel insights in the catabolism of the xenobiotic polythioester precursor 3,3'-dithiodipropionate.</title>
        <authorList>
            <person name="Wubbeler J.H."/>
            <person name="Hiessl S."/>
            <person name="Schuldes J."/>
            <person name="Thurmer A."/>
            <person name="Daniel R."/>
            <person name="Steinbuchel A."/>
        </authorList>
    </citation>
    <scope>NUCLEOTIDE SEQUENCE [LARGE SCALE GENOMIC DNA]</scope>
    <source>
        <strain evidence="17">DSM 17166 / LMG 22922 / DPN7</strain>
    </source>
</reference>
<feature type="binding site" evidence="13">
    <location>
        <position position="267"/>
    </location>
    <ligand>
        <name>Ca(2+)</name>
        <dbReference type="ChEBI" id="CHEBI:29108"/>
    </ligand>
</feature>
<feature type="binding site" evidence="13">
    <location>
        <position position="299"/>
    </location>
    <ligand>
        <name>Mg(2+)</name>
        <dbReference type="ChEBI" id="CHEBI:18420"/>
    </ligand>
</feature>